<evidence type="ECO:0000256" key="1">
    <source>
        <dbReference type="ARBA" id="ARBA00005964"/>
    </source>
</evidence>
<name>A0ABT3CDH5_9MYCO</name>
<comment type="caution">
    <text evidence="5">The sequence shown here is derived from an EMBL/GenBank/DDBJ whole genome shotgun (WGS) entry which is preliminary data.</text>
</comment>
<accession>A0ABT3CDH5</accession>
<evidence type="ECO:0000259" key="4">
    <source>
        <dbReference type="Pfam" id="PF00135"/>
    </source>
</evidence>
<evidence type="ECO:0000256" key="3">
    <source>
        <dbReference type="RuleBase" id="RU361235"/>
    </source>
</evidence>
<dbReference type="PANTHER" id="PTHR11559">
    <property type="entry name" value="CARBOXYLESTERASE"/>
    <property type="match status" value="1"/>
</dbReference>
<evidence type="ECO:0000313" key="6">
    <source>
        <dbReference type="Proteomes" id="UP001526201"/>
    </source>
</evidence>
<evidence type="ECO:0000313" key="5">
    <source>
        <dbReference type="EMBL" id="MCV7227456.1"/>
    </source>
</evidence>
<dbReference type="Proteomes" id="UP001526201">
    <property type="component" value="Unassembled WGS sequence"/>
</dbReference>
<dbReference type="InterPro" id="IPR029058">
    <property type="entry name" value="AB_hydrolase_fold"/>
</dbReference>
<dbReference type="PROSITE" id="PS00122">
    <property type="entry name" value="CARBOXYLESTERASE_B_1"/>
    <property type="match status" value="1"/>
</dbReference>
<protein>
    <recommendedName>
        <fullName evidence="3">Carboxylic ester hydrolase</fullName>
        <ecNumber evidence="3">3.1.1.-</ecNumber>
    </recommendedName>
</protein>
<gene>
    <name evidence="5" type="ORF">H7J73_15585</name>
</gene>
<dbReference type="EC" id="3.1.1.-" evidence="3"/>
<keyword evidence="2 3" id="KW-0378">Hydrolase</keyword>
<sequence>MRGLLTSASSLLDGRQVQSCGATAVPSALCPTIVSSTLGRVPLGPSRRCLKALAAIVLVMAVVAGCGHDADPSPSDSMGPAEVQPADPGLAAGVVKTKSGVVRGLVSSNYQLFEGIPYAADPVGPLRWQPPQPPLTWPGMRDASKTGPRCIQDTSQDPDFGRMTGEGCLSLNVWSPAGAAGRPVMVWFHGGAFINGSSDLYGARALATKGDIVVVTVNYRLGALGFLAHPALGEPGRVGNYGLQDQQAALRWVKENIAGFGGDPAKVTIAGESAGGMSVCDHLVAPESAGLFRAAIIQSGPCQAQAPLATAEQSSLTYARSVGCPDPATAAACLRALPPSALEAPPWYFHIGADGLTGPVTGTSTLPVDPVTAAASGGAARVPVLIGTNHDEFTLFTAIQYLRNGRLPTAAEYPKELSDTFGADGSAVAEHYPLSRYGGSVARAYSAAVTDGVFACLADRMAGDLAAAAPVYAYEFNDPDAPAPEALRHVPFPIGASHSLELRYLFDVGGAPPLNPVQQKLSDEMIGYWSEFVSTGVPGMTGMPVWPQVDTHVQARPTMSFQPGGSRVITTFAEDHQCGFWAGAGELRGAR</sequence>
<dbReference type="InterPro" id="IPR002018">
    <property type="entry name" value="CarbesteraseB"/>
</dbReference>
<dbReference type="SUPFAM" id="SSF53474">
    <property type="entry name" value="alpha/beta-Hydrolases"/>
    <property type="match status" value="1"/>
</dbReference>
<dbReference type="EMBL" id="JACKTY010000029">
    <property type="protein sequence ID" value="MCV7227456.1"/>
    <property type="molecule type" value="Genomic_DNA"/>
</dbReference>
<dbReference type="Pfam" id="PF00135">
    <property type="entry name" value="COesterase"/>
    <property type="match status" value="1"/>
</dbReference>
<evidence type="ECO:0000256" key="2">
    <source>
        <dbReference type="ARBA" id="ARBA00022801"/>
    </source>
</evidence>
<dbReference type="Gene3D" id="3.40.50.1820">
    <property type="entry name" value="alpha/beta hydrolase"/>
    <property type="match status" value="1"/>
</dbReference>
<reference evidence="5 6" key="1">
    <citation type="journal article" date="2022" name="BMC Genomics">
        <title>Comparative genome analysis of mycobacteria focusing on tRNA and non-coding RNA.</title>
        <authorList>
            <person name="Behra P.R.K."/>
            <person name="Pettersson B.M.F."/>
            <person name="Ramesh M."/>
            <person name="Das S."/>
            <person name="Dasgupta S."/>
            <person name="Kirsebom L.A."/>
        </authorList>
    </citation>
    <scope>NUCLEOTIDE SEQUENCE [LARGE SCALE GENOMIC DNA]</scope>
    <source>
        <strain evidence="5 6">DSM 44078</strain>
    </source>
</reference>
<organism evidence="5 6">
    <name type="scientific">Mycolicibacterium komossense</name>
    <dbReference type="NCBI Taxonomy" id="1779"/>
    <lineage>
        <taxon>Bacteria</taxon>
        <taxon>Bacillati</taxon>
        <taxon>Actinomycetota</taxon>
        <taxon>Actinomycetes</taxon>
        <taxon>Mycobacteriales</taxon>
        <taxon>Mycobacteriaceae</taxon>
        <taxon>Mycolicibacterium</taxon>
    </lineage>
</organism>
<comment type="similarity">
    <text evidence="1 3">Belongs to the type-B carboxylesterase/lipase family.</text>
</comment>
<keyword evidence="6" id="KW-1185">Reference proteome</keyword>
<dbReference type="InterPro" id="IPR019826">
    <property type="entry name" value="Carboxylesterase_B_AS"/>
</dbReference>
<proteinExistence type="inferred from homology"/>
<dbReference type="InterPro" id="IPR050309">
    <property type="entry name" value="Type-B_Carboxylest/Lipase"/>
</dbReference>
<feature type="domain" description="Carboxylesterase type B" evidence="4">
    <location>
        <begin position="93"/>
        <end position="581"/>
    </location>
</feature>